<name>T1H2S7_MEGSC</name>
<reference evidence="2" key="1">
    <citation type="submission" date="2013-02" db="EMBL/GenBank/DDBJ databases">
        <authorList>
            <person name="Hughes D."/>
        </authorList>
    </citation>
    <scope>NUCLEOTIDE SEQUENCE</scope>
    <source>
        <strain>Durham</strain>
        <strain evidence="2">NC isolate 2 -- Noor lab</strain>
    </source>
</reference>
<dbReference type="EMBL" id="CAQQ02376304">
    <property type="status" value="NOT_ANNOTATED_CDS"/>
    <property type="molecule type" value="Genomic_DNA"/>
</dbReference>
<dbReference type="HOGENOM" id="CLU_1965053_0_0_1"/>
<protein>
    <submittedName>
        <fullName evidence="1">Uncharacterized protein</fullName>
    </submittedName>
</protein>
<evidence type="ECO:0000313" key="2">
    <source>
        <dbReference type="Proteomes" id="UP000015102"/>
    </source>
</evidence>
<reference evidence="1" key="2">
    <citation type="submission" date="2015-06" db="UniProtKB">
        <authorList>
            <consortium name="EnsemblMetazoa"/>
        </authorList>
    </citation>
    <scope>IDENTIFICATION</scope>
</reference>
<accession>T1H2S7</accession>
<organism evidence="1 2">
    <name type="scientific">Megaselia scalaris</name>
    <name type="common">Humpbacked fly</name>
    <name type="synonym">Phora scalaris</name>
    <dbReference type="NCBI Taxonomy" id="36166"/>
    <lineage>
        <taxon>Eukaryota</taxon>
        <taxon>Metazoa</taxon>
        <taxon>Ecdysozoa</taxon>
        <taxon>Arthropoda</taxon>
        <taxon>Hexapoda</taxon>
        <taxon>Insecta</taxon>
        <taxon>Pterygota</taxon>
        <taxon>Neoptera</taxon>
        <taxon>Endopterygota</taxon>
        <taxon>Diptera</taxon>
        <taxon>Brachycera</taxon>
        <taxon>Muscomorpha</taxon>
        <taxon>Platypezoidea</taxon>
        <taxon>Phoridae</taxon>
        <taxon>Megaseliini</taxon>
        <taxon>Megaselia</taxon>
    </lineage>
</organism>
<keyword evidence="2" id="KW-1185">Reference proteome</keyword>
<proteinExistence type="predicted"/>
<sequence>MMKLESVPEFYLNRKAAEYARSLLRDDIFLELHQGSDPEKGRIFDVVNNEFINDVLFCYGQEEQEEETFQELEPEDKEFTHVQEEIFKFENIRKKELPLEDEVTLMIYDTSQLEENYIISCINIDDLG</sequence>
<dbReference type="Proteomes" id="UP000015102">
    <property type="component" value="Unassembled WGS sequence"/>
</dbReference>
<dbReference type="AlphaFoldDB" id="T1H2S7"/>
<evidence type="ECO:0000313" key="1">
    <source>
        <dbReference type="EnsemblMetazoa" id="MESCA010531-PA"/>
    </source>
</evidence>
<dbReference type="EnsemblMetazoa" id="MESCA010531-RA">
    <property type="protein sequence ID" value="MESCA010531-PA"/>
    <property type="gene ID" value="MESCA010531"/>
</dbReference>